<evidence type="ECO:0000313" key="7">
    <source>
        <dbReference type="EMBL" id="RGR16829.1"/>
    </source>
</evidence>
<evidence type="ECO:0000256" key="5">
    <source>
        <dbReference type="SAM" id="Phobius"/>
    </source>
</evidence>
<dbReference type="Pfam" id="PF07494">
    <property type="entry name" value="Reg_prop"/>
    <property type="match status" value="3"/>
</dbReference>
<dbReference type="SMART" id="SM00342">
    <property type="entry name" value="HTH_ARAC"/>
    <property type="match status" value="1"/>
</dbReference>
<protein>
    <submittedName>
        <fullName evidence="7">AraC family transcriptional regulator</fullName>
    </submittedName>
</protein>
<evidence type="ECO:0000256" key="1">
    <source>
        <dbReference type="ARBA" id="ARBA00022553"/>
    </source>
</evidence>
<dbReference type="GO" id="GO:0000155">
    <property type="term" value="F:phosphorelay sensor kinase activity"/>
    <property type="evidence" value="ECO:0007669"/>
    <property type="project" value="TreeGrafter"/>
</dbReference>
<dbReference type="Pfam" id="PF12833">
    <property type="entry name" value="HTH_18"/>
    <property type="match status" value="1"/>
</dbReference>
<evidence type="ECO:0000256" key="2">
    <source>
        <dbReference type="ARBA" id="ARBA00023015"/>
    </source>
</evidence>
<dbReference type="InterPro" id="IPR013783">
    <property type="entry name" value="Ig-like_fold"/>
</dbReference>
<dbReference type="InterPro" id="IPR015943">
    <property type="entry name" value="WD40/YVTN_repeat-like_dom_sf"/>
</dbReference>
<keyword evidence="3" id="KW-0238">DNA-binding</keyword>
<dbReference type="Proteomes" id="UP000283310">
    <property type="component" value="Unassembled WGS sequence"/>
</dbReference>
<dbReference type="InterPro" id="IPR011047">
    <property type="entry name" value="Quinoprotein_ADH-like_sf"/>
</dbReference>
<dbReference type="PROSITE" id="PS01124">
    <property type="entry name" value="HTH_ARAC_FAMILY_2"/>
    <property type="match status" value="1"/>
</dbReference>
<dbReference type="PROSITE" id="PS00041">
    <property type="entry name" value="HTH_ARAC_FAMILY_1"/>
    <property type="match status" value="1"/>
</dbReference>
<feature type="transmembrane region" description="Helical" evidence="5">
    <location>
        <begin position="754"/>
        <end position="774"/>
    </location>
</feature>
<dbReference type="SUPFAM" id="SSF63829">
    <property type="entry name" value="Calcium-dependent phosphotriesterase"/>
    <property type="match status" value="2"/>
</dbReference>
<dbReference type="Gene3D" id="2.60.40.10">
    <property type="entry name" value="Immunoglobulins"/>
    <property type="match status" value="1"/>
</dbReference>
<keyword evidence="5" id="KW-1133">Transmembrane helix</keyword>
<dbReference type="Gene3D" id="2.130.10.10">
    <property type="entry name" value="YVTN repeat-like/Quinoprotein amine dehydrogenase"/>
    <property type="match status" value="2"/>
</dbReference>
<dbReference type="InterPro" id="IPR020449">
    <property type="entry name" value="Tscrpt_reg_AraC-type_HTH"/>
</dbReference>
<keyword evidence="4" id="KW-0804">Transcription</keyword>
<feature type="domain" description="HTH araC/xylS-type" evidence="6">
    <location>
        <begin position="801"/>
        <end position="900"/>
    </location>
</feature>
<dbReference type="EMBL" id="QRTW01000003">
    <property type="protein sequence ID" value="RGR16829.1"/>
    <property type="molecule type" value="Genomic_DNA"/>
</dbReference>
<reference evidence="7 8" key="1">
    <citation type="submission" date="2018-08" db="EMBL/GenBank/DDBJ databases">
        <title>A genome reference for cultivated species of the human gut microbiota.</title>
        <authorList>
            <person name="Zou Y."/>
            <person name="Xue W."/>
            <person name="Luo G."/>
        </authorList>
    </citation>
    <scope>NUCLEOTIDE SEQUENCE [LARGE SCALE GENOMIC DNA]</scope>
    <source>
        <strain evidence="7 8">AF26-20BH</strain>
    </source>
</reference>
<name>A0A412DS56_BACSE</name>
<evidence type="ECO:0000256" key="4">
    <source>
        <dbReference type="ARBA" id="ARBA00023163"/>
    </source>
</evidence>
<dbReference type="AlphaFoldDB" id="A0A412DS56"/>
<sequence>MKHTVITLFVFLLVLPLNAVLRTYSFIPLSLNEGLTDSKVQCIFRDHVGVVWIGTKNGLNSWDQSELKYYLHNPSNPTSLPDNYIKFITEGTDQKLYLSTNHGVGTFDPVLKLFTPILYKDKVFEAWSCLQADSVLLLGGRQTVYSYNYHNKLLTPLVHETKGDLNKCINKISSWDSHTYIASTKQDGIWMYDLEKQTMSRCPFVQERNVNNIFVDSKGCLYVSIYGNGVFRYRHDGTLDKHFSTQNGKLTHNVVFDFMEKDSIIWMGTDGGGINLLDLRTDKVECIKHISGNSHSLPNNSIFCLYKDTKNNIWGGSMHSGLFFITENQIKTYQDTPPNFPYGLSELTVTALYEDIDTLLWIGTDGGGLNAYNQHTGLFQHLSTTNGKKVVSITEFSPEKLLISCFNDGLYIFDKRTAKLTSFLLIDNHTTRKEFTQGDLINLYATSDEIYIFGSNIYVYNRHTQHTKQLPIPSHLDRESFIHAQPIHADNQYIYILSYKSLLQIEKTSKNITQLFGVSDDESLSSACIDNQGKFWIGSNYALYHYNAASQQAEKIQNVLFHNIQSLTSDDKNRIWIGANNQLLVYLRNEDRIVMLDKTDGIKPNGYIFTPIPLSPSKNIYMGGTQGLTVIDKNIEISDKDIPIVNLLSINLDGKDVTRDVILHKRLTVPYHHSSISFKVIVDESTPFRKHLFNYLLEGDEPRKIQSKSRKIELGTLKPGNYTLLVNCNANNNWDESTQLLNIYVQGPMWQRPWFISLCILLFLIICISGIWLLQKRMNYKLKLALAKSKREQEEKLRFITHLNDVIDNNIDKYGLDNQFLQTEMAMGRTSLYNKLKQITGMGINEYINQRKIEKAENLLLNTDLSISEISDRLGFTYQRYFSTIFKKIKGISPSQFRNQKNI</sequence>
<dbReference type="InterPro" id="IPR018062">
    <property type="entry name" value="HTH_AraC-typ_CS"/>
</dbReference>
<comment type="caution">
    <text evidence="7">The sequence shown here is derived from an EMBL/GenBank/DDBJ whole genome shotgun (WGS) entry which is preliminary data.</text>
</comment>
<dbReference type="SUPFAM" id="SSF46689">
    <property type="entry name" value="Homeodomain-like"/>
    <property type="match status" value="1"/>
</dbReference>
<dbReference type="RefSeq" id="WP_117902951.1">
    <property type="nucleotide sequence ID" value="NZ_JADNPL010000004.1"/>
</dbReference>
<keyword evidence="5" id="KW-0812">Transmembrane</keyword>
<dbReference type="PANTHER" id="PTHR43547">
    <property type="entry name" value="TWO-COMPONENT HISTIDINE KINASE"/>
    <property type="match status" value="1"/>
</dbReference>
<evidence type="ECO:0000256" key="3">
    <source>
        <dbReference type="ARBA" id="ARBA00023125"/>
    </source>
</evidence>
<gene>
    <name evidence="7" type="ORF">DWY65_02375</name>
</gene>
<dbReference type="SUPFAM" id="SSF50998">
    <property type="entry name" value="Quinoprotein alcohol dehydrogenase-like"/>
    <property type="match status" value="1"/>
</dbReference>
<accession>A0A412DS56</accession>
<evidence type="ECO:0000313" key="8">
    <source>
        <dbReference type="Proteomes" id="UP000283310"/>
    </source>
</evidence>
<dbReference type="GO" id="GO:0043565">
    <property type="term" value="F:sequence-specific DNA binding"/>
    <property type="evidence" value="ECO:0007669"/>
    <property type="project" value="InterPro"/>
</dbReference>
<dbReference type="PRINTS" id="PR00032">
    <property type="entry name" value="HTHARAC"/>
</dbReference>
<dbReference type="FunFam" id="2.130.10.10:FF:000891">
    <property type="entry name" value="Two-component system sensor histidine kinase/response regulator, hybrid (One-component system)"/>
    <property type="match status" value="1"/>
</dbReference>
<dbReference type="InterPro" id="IPR018060">
    <property type="entry name" value="HTH_AraC"/>
</dbReference>
<keyword evidence="1" id="KW-0597">Phosphoprotein</keyword>
<dbReference type="InterPro" id="IPR011110">
    <property type="entry name" value="Reg_prop"/>
</dbReference>
<keyword evidence="5" id="KW-0472">Membrane</keyword>
<organism evidence="7 8">
    <name type="scientific">Bacteroides stercoris</name>
    <dbReference type="NCBI Taxonomy" id="46506"/>
    <lineage>
        <taxon>Bacteria</taxon>
        <taxon>Pseudomonadati</taxon>
        <taxon>Bacteroidota</taxon>
        <taxon>Bacteroidia</taxon>
        <taxon>Bacteroidales</taxon>
        <taxon>Bacteroidaceae</taxon>
        <taxon>Bacteroides</taxon>
    </lineage>
</organism>
<evidence type="ECO:0000259" key="6">
    <source>
        <dbReference type="PROSITE" id="PS01124"/>
    </source>
</evidence>
<dbReference type="GO" id="GO:0003700">
    <property type="term" value="F:DNA-binding transcription factor activity"/>
    <property type="evidence" value="ECO:0007669"/>
    <property type="project" value="InterPro"/>
</dbReference>
<dbReference type="InterPro" id="IPR009057">
    <property type="entry name" value="Homeodomain-like_sf"/>
</dbReference>
<proteinExistence type="predicted"/>
<keyword evidence="2" id="KW-0805">Transcription regulation</keyword>
<dbReference type="PANTHER" id="PTHR43547:SF2">
    <property type="entry name" value="HYBRID SIGNAL TRANSDUCTION HISTIDINE KINASE C"/>
    <property type="match status" value="1"/>
</dbReference>
<dbReference type="Gene3D" id="1.10.10.60">
    <property type="entry name" value="Homeodomain-like"/>
    <property type="match status" value="1"/>
</dbReference>